<dbReference type="RefSeq" id="WP_074240345.1">
    <property type="nucleotide sequence ID" value="NZ_FSRA01000001.1"/>
</dbReference>
<keyword evidence="1" id="KW-0732">Signal</keyword>
<accession>A0A1N6HHG1</accession>
<sequence>MKKKFVLILASVCFFALISVSKAQAQSLERDVRTLTMQIFTSMEKDVNNTAVNQQEKNESIRNEFTKAGQIESRLTASNQTTNDVKVSQGPCPAGFYCHHGFCISYWEGEDCLENLDCPDGQICVNGRCVVWGGIQCD</sequence>
<evidence type="ECO:0008006" key="4">
    <source>
        <dbReference type="Google" id="ProtNLM"/>
    </source>
</evidence>
<gene>
    <name evidence="2" type="ORF">SAMN04488055_3387</name>
</gene>
<dbReference type="OrthoDB" id="5526440at2"/>
<evidence type="ECO:0000313" key="3">
    <source>
        <dbReference type="Proteomes" id="UP000185003"/>
    </source>
</evidence>
<evidence type="ECO:0000313" key="2">
    <source>
        <dbReference type="EMBL" id="SIO19304.1"/>
    </source>
</evidence>
<reference evidence="2 3" key="1">
    <citation type="submission" date="2016-11" db="EMBL/GenBank/DDBJ databases">
        <authorList>
            <person name="Jaros S."/>
            <person name="Januszkiewicz K."/>
            <person name="Wedrychowicz H."/>
        </authorList>
    </citation>
    <scope>NUCLEOTIDE SEQUENCE [LARGE SCALE GENOMIC DNA]</scope>
    <source>
        <strain evidence="2 3">DSM 24787</strain>
    </source>
</reference>
<feature type="signal peptide" evidence="1">
    <location>
        <begin position="1"/>
        <end position="25"/>
    </location>
</feature>
<feature type="chain" id="PRO_5012365045" description="Dickkopf N-terminal cysteine-rich domain-containing protein" evidence="1">
    <location>
        <begin position="26"/>
        <end position="138"/>
    </location>
</feature>
<protein>
    <recommendedName>
        <fullName evidence="4">Dickkopf N-terminal cysteine-rich domain-containing protein</fullName>
    </recommendedName>
</protein>
<dbReference type="Proteomes" id="UP000185003">
    <property type="component" value="Unassembled WGS sequence"/>
</dbReference>
<name>A0A1N6HHG1_9BACT</name>
<evidence type="ECO:0000256" key="1">
    <source>
        <dbReference type="SAM" id="SignalP"/>
    </source>
</evidence>
<keyword evidence="3" id="KW-1185">Reference proteome</keyword>
<dbReference type="STRING" id="536979.SAMN04488055_3387"/>
<proteinExistence type="predicted"/>
<dbReference type="AlphaFoldDB" id="A0A1N6HHG1"/>
<dbReference type="EMBL" id="FSRA01000001">
    <property type="protein sequence ID" value="SIO19304.1"/>
    <property type="molecule type" value="Genomic_DNA"/>
</dbReference>
<organism evidence="2 3">
    <name type="scientific">Chitinophaga niabensis</name>
    <dbReference type="NCBI Taxonomy" id="536979"/>
    <lineage>
        <taxon>Bacteria</taxon>
        <taxon>Pseudomonadati</taxon>
        <taxon>Bacteroidota</taxon>
        <taxon>Chitinophagia</taxon>
        <taxon>Chitinophagales</taxon>
        <taxon>Chitinophagaceae</taxon>
        <taxon>Chitinophaga</taxon>
    </lineage>
</organism>